<organism evidence="9 10">
    <name type="scientific">Arenibacterium halophilum</name>
    <dbReference type="NCBI Taxonomy" id="2583821"/>
    <lineage>
        <taxon>Bacteria</taxon>
        <taxon>Pseudomonadati</taxon>
        <taxon>Pseudomonadota</taxon>
        <taxon>Alphaproteobacteria</taxon>
        <taxon>Rhodobacterales</taxon>
        <taxon>Paracoccaceae</taxon>
        <taxon>Arenibacterium</taxon>
    </lineage>
</organism>
<evidence type="ECO:0000256" key="1">
    <source>
        <dbReference type="ARBA" id="ARBA00004651"/>
    </source>
</evidence>
<keyword evidence="4" id="KW-1003">Cell membrane</keyword>
<dbReference type="Gene3D" id="1.10.3470.10">
    <property type="entry name" value="ABC transporter involved in vitamin B12 uptake, BtuC"/>
    <property type="match status" value="1"/>
</dbReference>
<keyword evidence="3" id="KW-0813">Transport</keyword>
<evidence type="ECO:0000256" key="3">
    <source>
        <dbReference type="ARBA" id="ARBA00022448"/>
    </source>
</evidence>
<dbReference type="InterPro" id="IPR037294">
    <property type="entry name" value="ABC_BtuC-like"/>
</dbReference>
<feature type="transmembrane region" description="Helical" evidence="8">
    <location>
        <begin position="134"/>
        <end position="153"/>
    </location>
</feature>
<evidence type="ECO:0000256" key="2">
    <source>
        <dbReference type="ARBA" id="ARBA00007935"/>
    </source>
</evidence>
<dbReference type="PANTHER" id="PTHR30472:SF24">
    <property type="entry name" value="FERRIC ENTEROBACTIN TRANSPORT SYSTEM PERMEASE PROTEIN FEPG"/>
    <property type="match status" value="1"/>
</dbReference>
<keyword evidence="5 8" id="KW-0812">Transmembrane</keyword>
<dbReference type="Pfam" id="PF01032">
    <property type="entry name" value="FecCD"/>
    <property type="match status" value="1"/>
</dbReference>
<feature type="transmembrane region" description="Helical" evidence="8">
    <location>
        <begin position="79"/>
        <end position="97"/>
    </location>
</feature>
<keyword evidence="10" id="KW-1185">Reference proteome</keyword>
<feature type="transmembrane region" description="Helical" evidence="8">
    <location>
        <begin position="103"/>
        <end position="122"/>
    </location>
</feature>
<dbReference type="Proteomes" id="UP001191082">
    <property type="component" value="Unassembled WGS sequence"/>
</dbReference>
<evidence type="ECO:0000256" key="8">
    <source>
        <dbReference type="SAM" id="Phobius"/>
    </source>
</evidence>
<keyword evidence="7 8" id="KW-0472">Membrane</keyword>
<protein>
    <submittedName>
        <fullName evidence="9">Iron ABC transporter permease</fullName>
    </submittedName>
</protein>
<sequence length="317" mass="31995">MGALLLGTVALTLSVGHTITPPGQVLRALAGDDLPGVSFAVRELRLPRAVLSILAGLSFGLGGVAFQIMLRNPLASPDIIGISIGSSAAAVLAITAFGLTGMAVSLLAVLSGLGVAAAIYLLSFRNGVAGARLILVGIAIAAMLQSVIAYALARAPSWTLQDALRWLTGSVNGATLPQALPLLVSLTVFGALLLACRRDLEAMRLGDDTAAALGVSLTRARATIMLGAVGMIAVATAVTGPIAFTAFLSGPIAMRLAGPGRSPVLMAGLVGAALVLIGDFIGQQMLPARYPVGIVTGALGAPFLVYLIVRANRTGAF</sequence>
<evidence type="ECO:0000256" key="6">
    <source>
        <dbReference type="ARBA" id="ARBA00022989"/>
    </source>
</evidence>
<gene>
    <name evidence="9" type="ORF">FGK64_05730</name>
</gene>
<dbReference type="EMBL" id="VCPC01000001">
    <property type="protein sequence ID" value="TMV15743.1"/>
    <property type="molecule type" value="Genomic_DNA"/>
</dbReference>
<name>A0ABY2XFF2_9RHOB</name>
<evidence type="ECO:0000313" key="9">
    <source>
        <dbReference type="EMBL" id="TMV15743.1"/>
    </source>
</evidence>
<comment type="subcellular location">
    <subcellularLocation>
        <location evidence="1">Cell membrane</location>
        <topology evidence="1">Multi-pass membrane protein</topology>
    </subcellularLocation>
</comment>
<accession>A0ABY2XFF2</accession>
<keyword evidence="6 8" id="KW-1133">Transmembrane helix</keyword>
<feature type="transmembrane region" description="Helical" evidence="8">
    <location>
        <begin position="264"/>
        <end position="281"/>
    </location>
</feature>
<evidence type="ECO:0000256" key="5">
    <source>
        <dbReference type="ARBA" id="ARBA00022692"/>
    </source>
</evidence>
<comment type="caution">
    <text evidence="9">The sequence shown here is derived from an EMBL/GenBank/DDBJ whole genome shotgun (WGS) entry which is preliminary data.</text>
</comment>
<dbReference type="CDD" id="cd06550">
    <property type="entry name" value="TM_ABC_iron-siderophores_like"/>
    <property type="match status" value="1"/>
</dbReference>
<evidence type="ECO:0000256" key="4">
    <source>
        <dbReference type="ARBA" id="ARBA00022475"/>
    </source>
</evidence>
<comment type="similarity">
    <text evidence="2">Belongs to the binding-protein-dependent transport system permease family. FecCD subfamily.</text>
</comment>
<reference evidence="9 10" key="1">
    <citation type="submission" date="2019-05" db="EMBL/GenBank/DDBJ databases">
        <title>Marivita sp. nov. isolated from sea sediment.</title>
        <authorList>
            <person name="Kim W."/>
        </authorList>
    </citation>
    <scope>NUCLEOTIDE SEQUENCE [LARGE SCALE GENOMIC DNA]</scope>
    <source>
        <strain evidence="9 10">CAU 1492</strain>
    </source>
</reference>
<dbReference type="PANTHER" id="PTHR30472">
    <property type="entry name" value="FERRIC ENTEROBACTIN TRANSPORT SYSTEM PERMEASE PROTEIN"/>
    <property type="match status" value="1"/>
</dbReference>
<proteinExistence type="inferred from homology"/>
<feature type="transmembrane region" description="Helical" evidence="8">
    <location>
        <begin position="51"/>
        <end position="70"/>
    </location>
</feature>
<feature type="transmembrane region" description="Helical" evidence="8">
    <location>
        <begin position="224"/>
        <end position="244"/>
    </location>
</feature>
<dbReference type="SUPFAM" id="SSF81345">
    <property type="entry name" value="ABC transporter involved in vitamin B12 uptake, BtuC"/>
    <property type="match status" value="1"/>
</dbReference>
<evidence type="ECO:0000256" key="7">
    <source>
        <dbReference type="ARBA" id="ARBA00023136"/>
    </source>
</evidence>
<dbReference type="InterPro" id="IPR000522">
    <property type="entry name" value="ABC_transptr_permease_BtuC"/>
</dbReference>
<feature type="transmembrane region" description="Helical" evidence="8">
    <location>
        <begin position="173"/>
        <end position="195"/>
    </location>
</feature>
<evidence type="ECO:0000313" key="10">
    <source>
        <dbReference type="Proteomes" id="UP001191082"/>
    </source>
</evidence>
<feature type="transmembrane region" description="Helical" evidence="8">
    <location>
        <begin position="288"/>
        <end position="309"/>
    </location>
</feature>